<sequence length="39" mass="4644">MQELREVIVVGAIVVSIFLAAREGLRWYWKIKRDRKNQA</sequence>
<evidence type="ECO:0000256" key="1">
    <source>
        <dbReference type="SAM" id="Phobius"/>
    </source>
</evidence>
<protein>
    <submittedName>
        <fullName evidence="2">Uncharacterized protein</fullName>
    </submittedName>
</protein>
<accession>A0A382HJ48</accession>
<proteinExistence type="predicted"/>
<organism evidence="2">
    <name type="scientific">marine metagenome</name>
    <dbReference type="NCBI Taxonomy" id="408172"/>
    <lineage>
        <taxon>unclassified sequences</taxon>
        <taxon>metagenomes</taxon>
        <taxon>ecological metagenomes</taxon>
    </lineage>
</organism>
<keyword evidence="1" id="KW-0472">Membrane</keyword>
<dbReference type="EMBL" id="UINC01061278">
    <property type="protein sequence ID" value="SVB86693.1"/>
    <property type="molecule type" value="Genomic_DNA"/>
</dbReference>
<keyword evidence="1" id="KW-1133">Transmembrane helix</keyword>
<reference evidence="2" key="1">
    <citation type="submission" date="2018-05" db="EMBL/GenBank/DDBJ databases">
        <authorList>
            <person name="Lanie J.A."/>
            <person name="Ng W.-L."/>
            <person name="Kazmierczak K.M."/>
            <person name="Andrzejewski T.M."/>
            <person name="Davidsen T.M."/>
            <person name="Wayne K.J."/>
            <person name="Tettelin H."/>
            <person name="Glass J.I."/>
            <person name="Rusch D."/>
            <person name="Podicherti R."/>
            <person name="Tsui H.-C.T."/>
            <person name="Winkler M.E."/>
        </authorList>
    </citation>
    <scope>NUCLEOTIDE SEQUENCE</scope>
</reference>
<evidence type="ECO:0000313" key="2">
    <source>
        <dbReference type="EMBL" id="SVB86693.1"/>
    </source>
</evidence>
<dbReference type="AlphaFoldDB" id="A0A382HJ48"/>
<keyword evidence="1" id="KW-0812">Transmembrane</keyword>
<name>A0A382HJ48_9ZZZZ</name>
<gene>
    <name evidence="2" type="ORF">METZ01_LOCUS239547</name>
</gene>
<feature type="transmembrane region" description="Helical" evidence="1">
    <location>
        <begin position="6"/>
        <end position="25"/>
    </location>
</feature>